<feature type="transmembrane region" description="Helical" evidence="7">
    <location>
        <begin position="93"/>
        <end position="111"/>
    </location>
</feature>
<evidence type="ECO:0000256" key="1">
    <source>
        <dbReference type="ARBA" id="ARBA00004651"/>
    </source>
</evidence>
<dbReference type="PROSITE" id="PS50928">
    <property type="entry name" value="ABC_TM1"/>
    <property type="match status" value="1"/>
</dbReference>
<evidence type="ECO:0000256" key="7">
    <source>
        <dbReference type="RuleBase" id="RU363032"/>
    </source>
</evidence>
<feature type="domain" description="ABC transmembrane type-1" evidence="8">
    <location>
        <begin position="243"/>
        <end position="463"/>
    </location>
</feature>
<evidence type="ECO:0000256" key="5">
    <source>
        <dbReference type="ARBA" id="ARBA00022989"/>
    </source>
</evidence>
<dbReference type="InterPro" id="IPR000515">
    <property type="entry name" value="MetI-like"/>
</dbReference>
<feature type="transmembrane region" description="Helical" evidence="7">
    <location>
        <begin position="283"/>
        <end position="303"/>
    </location>
</feature>
<sequence length="477" mass="53290">MIFFPCITARDIWNEEGQEDTDGEGEKMMNSFKEQKRVIPALQVLLAVFMMVSYAFPYGKYVYKKGAYHMSALDYLFGKNIAGGSVDIEPQRLFTLFIIAAILFTAAAGIHRFKSEKAAGIMTMTGGAVAAAVPIIFMYNFNTVMGGAKKTGVLYGPYITMFFGVLALVLGFYILYRCKTLNVLDIMVIPGLIYLIINNYIPMSGIVIAFKSLNYSQGAFNSPWCGLENFEFLFQNKDIWNIIRNTIGYNVVFIILNNLFGIAVGIMLSEAVSKVFQRVSQTLILLPQIISWVIVAYMVYGLFSTNTGWINNTLLPLFGYDGPNIAFYGTRKYWPFILTFVAVWKGLGYNSIIYLSSIIGIDRNLYEAAYIDGCSKLKQIRHITLPLLKPTVIILVIMALGHIMNSNFGLFYQTTQNSGALYPVTQTLDVYVYRSIMETQNLSMGAAAAALQSIVGFCLIMIANTAIRKFDSDNALF</sequence>
<dbReference type="Gene3D" id="1.10.3720.10">
    <property type="entry name" value="MetI-like"/>
    <property type="match status" value="1"/>
</dbReference>
<evidence type="ECO:0000256" key="6">
    <source>
        <dbReference type="ARBA" id="ARBA00023136"/>
    </source>
</evidence>
<dbReference type="InterPro" id="IPR035906">
    <property type="entry name" value="MetI-like_sf"/>
</dbReference>
<keyword evidence="3" id="KW-1003">Cell membrane</keyword>
<dbReference type="Pfam" id="PF00528">
    <property type="entry name" value="BPD_transp_1"/>
    <property type="match status" value="1"/>
</dbReference>
<feature type="transmembrane region" description="Helical" evidence="7">
    <location>
        <begin position="442"/>
        <end position="463"/>
    </location>
</feature>
<gene>
    <name evidence="9" type="ORF">CLOSTHATH_04389</name>
</gene>
<dbReference type="PANTHER" id="PTHR43227:SF11">
    <property type="entry name" value="BLL4140 PROTEIN"/>
    <property type="match status" value="1"/>
</dbReference>
<evidence type="ECO:0000256" key="2">
    <source>
        <dbReference type="ARBA" id="ARBA00022448"/>
    </source>
</evidence>
<keyword evidence="4 7" id="KW-0812">Transmembrane</keyword>
<feature type="transmembrane region" description="Helical" evidence="7">
    <location>
        <begin position="247"/>
        <end position="271"/>
    </location>
</feature>
<keyword evidence="5 7" id="KW-1133">Transmembrane helix</keyword>
<comment type="caution">
    <text evidence="9">The sequence shown here is derived from an EMBL/GenBank/DDBJ whole genome shotgun (WGS) entry which is preliminary data.</text>
</comment>
<organism evidence="9 10">
    <name type="scientific">Hungatella hathewayi DSM 13479</name>
    <dbReference type="NCBI Taxonomy" id="566550"/>
    <lineage>
        <taxon>Bacteria</taxon>
        <taxon>Bacillati</taxon>
        <taxon>Bacillota</taxon>
        <taxon>Clostridia</taxon>
        <taxon>Lachnospirales</taxon>
        <taxon>Lachnospiraceae</taxon>
        <taxon>Hungatella</taxon>
    </lineage>
</organism>
<evidence type="ECO:0000313" key="10">
    <source>
        <dbReference type="Proteomes" id="UP000004968"/>
    </source>
</evidence>
<feature type="transmembrane region" description="Helical" evidence="7">
    <location>
        <begin position="38"/>
        <end position="56"/>
    </location>
</feature>
<name>D3AL95_9FIRM</name>
<keyword evidence="6 7" id="KW-0472">Membrane</keyword>
<evidence type="ECO:0000256" key="4">
    <source>
        <dbReference type="ARBA" id="ARBA00022692"/>
    </source>
</evidence>
<accession>D3AL95</accession>
<dbReference type="Proteomes" id="UP000004968">
    <property type="component" value="Unassembled WGS sequence"/>
</dbReference>
<protein>
    <submittedName>
        <fullName evidence="9">ABC transporter, permease protein</fullName>
    </submittedName>
</protein>
<dbReference type="SUPFAM" id="SSF161098">
    <property type="entry name" value="MetI-like"/>
    <property type="match status" value="1"/>
</dbReference>
<dbReference type="InterPro" id="IPR050809">
    <property type="entry name" value="UgpAE/MalFG_permease"/>
</dbReference>
<feature type="transmembrane region" description="Helical" evidence="7">
    <location>
        <begin position="333"/>
        <end position="355"/>
    </location>
</feature>
<feature type="transmembrane region" description="Helical" evidence="7">
    <location>
        <begin position="153"/>
        <end position="176"/>
    </location>
</feature>
<feature type="transmembrane region" description="Helical" evidence="7">
    <location>
        <begin position="188"/>
        <end position="210"/>
    </location>
</feature>
<evidence type="ECO:0000256" key="3">
    <source>
        <dbReference type="ARBA" id="ARBA00022475"/>
    </source>
</evidence>
<evidence type="ECO:0000313" key="9">
    <source>
        <dbReference type="EMBL" id="EFC97411.1"/>
    </source>
</evidence>
<evidence type="ECO:0000259" key="8">
    <source>
        <dbReference type="PROSITE" id="PS50928"/>
    </source>
</evidence>
<dbReference type="GO" id="GO:0055085">
    <property type="term" value="P:transmembrane transport"/>
    <property type="evidence" value="ECO:0007669"/>
    <property type="project" value="InterPro"/>
</dbReference>
<dbReference type="AlphaFoldDB" id="D3AL95"/>
<dbReference type="EMBL" id="ACIO01000398">
    <property type="protein sequence ID" value="EFC97411.1"/>
    <property type="molecule type" value="Genomic_DNA"/>
</dbReference>
<feature type="transmembrane region" description="Helical" evidence="7">
    <location>
        <begin position="118"/>
        <end position="141"/>
    </location>
</feature>
<comment type="subcellular location">
    <subcellularLocation>
        <location evidence="1 7">Cell membrane</location>
        <topology evidence="1 7">Multi-pass membrane protein</topology>
    </subcellularLocation>
</comment>
<feature type="transmembrane region" description="Helical" evidence="7">
    <location>
        <begin position="385"/>
        <end position="404"/>
    </location>
</feature>
<keyword evidence="2 7" id="KW-0813">Transport</keyword>
<reference evidence="9 10" key="1">
    <citation type="submission" date="2010-01" db="EMBL/GenBank/DDBJ databases">
        <authorList>
            <person name="Weinstock G."/>
            <person name="Sodergren E."/>
            <person name="Clifton S."/>
            <person name="Fulton L."/>
            <person name="Fulton B."/>
            <person name="Courtney L."/>
            <person name="Fronick C."/>
            <person name="Harrison M."/>
            <person name="Strong C."/>
            <person name="Farmer C."/>
            <person name="Delahaunty K."/>
            <person name="Markovic C."/>
            <person name="Hall O."/>
            <person name="Minx P."/>
            <person name="Tomlinson C."/>
            <person name="Mitreva M."/>
            <person name="Nelson J."/>
            <person name="Hou S."/>
            <person name="Wollam A."/>
            <person name="Pepin K.H."/>
            <person name="Johnson M."/>
            <person name="Bhonagiri V."/>
            <person name="Nash W.E."/>
            <person name="Warren W."/>
            <person name="Chinwalla A."/>
            <person name="Mardis E.R."/>
            <person name="Wilson R.K."/>
        </authorList>
    </citation>
    <scope>NUCLEOTIDE SEQUENCE [LARGE SCALE GENOMIC DNA]</scope>
    <source>
        <strain evidence="9 10">DSM 13479</strain>
    </source>
</reference>
<dbReference type="PANTHER" id="PTHR43227">
    <property type="entry name" value="BLL4140 PROTEIN"/>
    <property type="match status" value="1"/>
</dbReference>
<comment type="similarity">
    <text evidence="7">Belongs to the binding-protein-dependent transport system permease family.</text>
</comment>
<dbReference type="GO" id="GO:0005886">
    <property type="term" value="C:plasma membrane"/>
    <property type="evidence" value="ECO:0007669"/>
    <property type="project" value="UniProtKB-SubCell"/>
</dbReference>
<dbReference type="CDD" id="cd06261">
    <property type="entry name" value="TM_PBP2"/>
    <property type="match status" value="1"/>
</dbReference>
<dbReference type="HOGENOM" id="CLU_572093_0_0_9"/>
<proteinExistence type="inferred from homology"/>